<comment type="caution">
    <text evidence="2">The sequence shown here is derived from an EMBL/GenBank/DDBJ whole genome shotgun (WGS) entry which is preliminary data.</text>
</comment>
<keyword evidence="3" id="KW-1185">Reference proteome</keyword>
<dbReference type="PANTHER" id="PTHR10953">
    <property type="entry name" value="UBIQUITIN-ACTIVATING ENZYME E1"/>
    <property type="match status" value="1"/>
</dbReference>
<protein>
    <submittedName>
        <fullName evidence="2">Molybdopterin/thiamine biosynthesis dinucleotide-utilizing protein</fullName>
    </submittedName>
</protein>
<dbReference type="Proteomes" id="UP001157034">
    <property type="component" value="Unassembled WGS sequence"/>
</dbReference>
<reference evidence="3" key="1">
    <citation type="journal article" date="2019" name="Int. J. Syst. Evol. Microbiol.">
        <title>The Global Catalogue of Microorganisms (GCM) 10K type strain sequencing project: providing services to taxonomists for standard genome sequencing and annotation.</title>
        <authorList>
            <consortium name="The Broad Institute Genomics Platform"/>
            <consortium name="The Broad Institute Genome Sequencing Center for Infectious Disease"/>
            <person name="Wu L."/>
            <person name="Ma J."/>
        </authorList>
    </citation>
    <scope>NUCLEOTIDE SEQUENCE [LARGE SCALE GENOMIC DNA]</scope>
    <source>
        <strain evidence="3">NBRC 108894</strain>
    </source>
</reference>
<dbReference type="PROSITE" id="PS50206">
    <property type="entry name" value="RHODANESE_3"/>
    <property type="match status" value="1"/>
</dbReference>
<accession>A0ABQ6K8H7</accession>
<evidence type="ECO:0000259" key="1">
    <source>
        <dbReference type="PROSITE" id="PS50206"/>
    </source>
</evidence>
<dbReference type="CDD" id="cd00757">
    <property type="entry name" value="ThiF_MoeB_HesA_family"/>
    <property type="match status" value="1"/>
</dbReference>
<name>A0ABQ6K8H7_9MICO</name>
<gene>
    <name evidence="2" type="ORF">GCM10025881_18700</name>
</gene>
<dbReference type="Pfam" id="PF00899">
    <property type="entry name" value="ThiF"/>
    <property type="match status" value="1"/>
</dbReference>
<dbReference type="InterPro" id="IPR035985">
    <property type="entry name" value="Ubiquitin-activating_enz"/>
</dbReference>
<feature type="domain" description="Rhodanese" evidence="1">
    <location>
        <begin position="268"/>
        <end position="356"/>
    </location>
</feature>
<dbReference type="Pfam" id="PF00581">
    <property type="entry name" value="Rhodanese"/>
    <property type="match status" value="1"/>
</dbReference>
<dbReference type="RefSeq" id="WP_284253895.1">
    <property type="nucleotide sequence ID" value="NZ_BAAAQO010000002.1"/>
</dbReference>
<dbReference type="SUPFAM" id="SSF69572">
    <property type="entry name" value="Activating enzymes of the ubiquitin-like proteins"/>
    <property type="match status" value="1"/>
</dbReference>
<sequence>MAVDAGGDRFLRQRALLGFGRPAQERLAAARIAVIGAGGLGSAVLPVLAGAGVGAIAIVDDDTVDLANLHRQTLYTAADVGRGKAEAAAVALARMAPDAEITPLAVRFTPDTASLLDDVDLVVDGSDALATRYLADDAAAERDIPLVWGSALGWAGQVGVAWERYGVGYRDLYPEPADDLAGDTCSTVGVLPSVCTVIGGLMASEALKLLSGSGDPLLGRAIVYDARRGDLREIAYRREGEPVRRMPAAPVPHETVSPAELAALLGTPAGAPVLLDVREDEEVARVTLPGARHIPLGDLERRVGELDPDAATVVYCHLGVRSAHALDVLAAAGFRRARHLAGGIDAYAAQVDPALARY</sequence>
<organism evidence="2 3">
    <name type="scientific">Pseudolysinimonas kribbensis</name>
    <dbReference type="NCBI Taxonomy" id="433641"/>
    <lineage>
        <taxon>Bacteria</taxon>
        <taxon>Bacillati</taxon>
        <taxon>Actinomycetota</taxon>
        <taxon>Actinomycetes</taxon>
        <taxon>Micrococcales</taxon>
        <taxon>Microbacteriaceae</taxon>
        <taxon>Pseudolysinimonas</taxon>
    </lineage>
</organism>
<proteinExistence type="predicted"/>
<dbReference type="Gene3D" id="3.40.250.10">
    <property type="entry name" value="Rhodanese-like domain"/>
    <property type="match status" value="1"/>
</dbReference>
<dbReference type="InterPro" id="IPR036873">
    <property type="entry name" value="Rhodanese-like_dom_sf"/>
</dbReference>
<dbReference type="InterPro" id="IPR000594">
    <property type="entry name" value="ThiF_NAD_FAD-bd"/>
</dbReference>
<dbReference type="Gene3D" id="3.40.50.720">
    <property type="entry name" value="NAD(P)-binding Rossmann-like Domain"/>
    <property type="match status" value="1"/>
</dbReference>
<dbReference type="SMART" id="SM00450">
    <property type="entry name" value="RHOD"/>
    <property type="match status" value="1"/>
</dbReference>
<dbReference type="PANTHER" id="PTHR10953:SF102">
    <property type="entry name" value="ADENYLYLTRANSFERASE AND SULFURTRANSFERASE MOCS3"/>
    <property type="match status" value="1"/>
</dbReference>
<dbReference type="EMBL" id="BSVB01000001">
    <property type="protein sequence ID" value="GMA95046.1"/>
    <property type="molecule type" value="Genomic_DNA"/>
</dbReference>
<dbReference type="InterPro" id="IPR001763">
    <property type="entry name" value="Rhodanese-like_dom"/>
</dbReference>
<evidence type="ECO:0000313" key="2">
    <source>
        <dbReference type="EMBL" id="GMA95046.1"/>
    </source>
</evidence>
<dbReference type="InterPro" id="IPR045886">
    <property type="entry name" value="ThiF/MoeB/HesA"/>
</dbReference>
<evidence type="ECO:0000313" key="3">
    <source>
        <dbReference type="Proteomes" id="UP001157034"/>
    </source>
</evidence>